<accession>A0A4U5JZ27</accession>
<evidence type="ECO:0000313" key="2">
    <source>
        <dbReference type="Proteomes" id="UP000308707"/>
    </source>
</evidence>
<dbReference type="Proteomes" id="UP000308707">
    <property type="component" value="Unassembled WGS sequence"/>
</dbReference>
<name>A0A4U5JZ27_9GAMM</name>
<evidence type="ECO:0000313" key="1">
    <source>
        <dbReference type="EMBL" id="TKR33527.1"/>
    </source>
</evidence>
<dbReference type="RefSeq" id="WP_137265734.1">
    <property type="nucleotide sequence ID" value="NZ_SZUA01000001.1"/>
</dbReference>
<proteinExistence type="predicted"/>
<dbReference type="OrthoDB" id="5950429at2"/>
<keyword evidence="2" id="KW-1185">Reference proteome</keyword>
<dbReference type="AlphaFoldDB" id="A0A4U5JZ27"/>
<comment type="caution">
    <text evidence="1">The sequence shown here is derived from an EMBL/GenBank/DDBJ whole genome shotgun (WGS) entry which is preliminary data.</text>
</comment>
<organism evidence="1 2">
    <name type="scientific">Luteimonas gilva</name>
    <dbReference type="NCBI Taxonomy" id="2572684"/>
    <lineage>
        <taxon>Bacteria</taxon>
        <taxon>Pseudomonadati</taxon>
        <taxon>Pseudomonadota</taxon>
        <taxon>Gammaproteobacteria</taxon>
        <taxon>Lysobacterales</taxon>
        <taxon>Lysobacteraceae</taxon>
        <taxon>Luteimonas</taxon>
    </lineage>
</organism>
<protein>
    <submittedName>
        <fullName evidence="1">Uncharacterized protein</fullName>
    </submittedName>
</protein>
<gene>
    <name evidence="1" type="ORF">FCE95_04315</name>
</gene>
<sequence length="252" mass="26854">MAAALAFVPGAVLSQTGRPLLDHLKAMTLAFEALNSKFGRDDYGAGGADFDETRREWRVEIDRGEGKAPRRLVVSISEISGAICAHAPAQDGCVASGDASALLEAERGRRKALAEAARNPPPDLQGAMAALIRYQAKPGGFLSGGNLASIYVSMHWPDARESLDLSSDAIRSLRDLRIRILPGSQWIPPAGNKHVGENASVNIGLPARRADGTFEVRYGYWCGSLCAATCVAVMRHDAAGWHVVSSEVESMS</sequence>
<reference evidence="1 2" key="1">
    <citation type="submission" date="2019-04" db="EMBL/GenBank/DDBJ databases">
        <title>Reference strain of H23.</title>
        <authorList>
            <person name="Luo X."/>
        </authorList>
    </citation>
    <scope>NUCLEOTIDE SEQUENCE [LARGE SCALE GENOMIC DNA]</scope>
    <source>
        <strain evidence="1 2">H23</strain>
    </source>
</reference>
<dbReference type="EMBL" id="SZUA01000001">
    <property type="protein sequence ID" value="TKR33527.1"/>
    <property type="molecule type" value="Genomic_DNA"/>
</dbReference>